<feature type="signal peptide" evidence="1">
    <location>
        <begin position="1"/>
        <end position="24"/>
    </location>
</feature>
<reference evidence="2" key="1">
    <citation type="submission" date="2020-11" db="EMBL/GenBank/DDBJ databases">
        <authorList>
            <person name="Tran Van P."/>
        </authorList>
    </citation>
    <scope>NUCLEOTIDE SEQUENCE</scope>
</reference>
<evidence type="ECO:0000313" key="2">
    <source>
        <dbReference type="EMBL" id="CAD7447625.1"/>
    </source>
</evidence>
<protein>
    <submittedName>
        <fullName evidence="2">Uncharacterized protein</fullName>
    </submittedName>
</protein>
<sequence>MRRATVYVCSLCLLMLLLNDYAITKNIMALPSKRWSVPCIVKPNSPTPSPLDNQVAYSQACGVQRHALKYVMDELADQDISTCTNTTKTEFLHFLSTSPKRVLVLDTIISETDPLSPQKKDKLKSLCATRWVDRHDSVITFQEHDQDANTASKAACFSSAITRVAPETSNNTDPSQQATDVETVKLNSSSLASATFALRVEFFCFF</sequence>
<dbReference type="AlphaFoldDB" id="A0A7R9F6C7"/>
<name>A0A7R9F6C7_9NEOP</name>
<feature type="chain" id="PRO_5031509975" evidence="1">
    <location>
        <begin position="25"/>
        <end position="206"/>
    </location>
</feature>
<evidence type="ECO:0000256" key="1">
    <source>
        <dbReference type="SAM" id="SignalP"/>
    </source>
</evidence>
<accession>A0A7R9F6C7</accession>
<proteinExistence type="predicted"/>
<gene>
    <name evidence="2" type="ORF">TBIB3V08_LOCUS9934</name>
</gene>
<organism evidence="2">
    <name type="scientific">Timema bartmani</name>
    <dbReference type="NCBI Taxonomy" id="61472"/>
    <lineage>
        <taxon>Eukaryota</taxon>
        <taxon>Metazoa</taxon>
        <taxon>Ecdysozoa</taxon>
        <taxon>Arthropoda</taxon>
        <taxon>Hexapoda</taxon>
        <taxon>Insecta</taxon>
        <taxon>Pterygota</taxon>
        <taxon>Neoptera</taxon>
        <taxon>Polyneoptera</taxon>
        <taxon>Phasmatodea</taxon>
        <taxon>Timematodea</taxon>
        <taxon>Timematoidea</taxon>
        <taxon>Timematidae</taxon>
        <taxon>Timema</taxon>
    </lineage>
</organism>
<keyword evidence="1" id="KW-0732">Signal</keyword>
<dbReference type="EMBL" id="OD569064">
    <property type="protein sequence ID" value="CAD7447625.1"/>
    <property type="molecule type" value="Genomic_DNA"/>
</dbReference>